<keyword evidence="2" id="KW-1185">Reference proteome</keyword>
<dbReference type="Proteomes" id="UP000525389">
    <property type="component" value="Unassembled WGS sequence"/>
</dbReference>
<keyword evidence="1" id="KW-0418">Kinase</keyword>
<dbReference type="GO" id="GO:0019748">
    <property type="term" value="P:secondary metabolic process"/>
    <property type="evidence" value="ECO:0007669"/>
    <property type="project" value="InterPro"/>
</dbReference>
<evidence type="ECO:0000313" key="2">
    <source>
        <dbReference type="Proteomes" id="UP000525389"/>
    </source>
</evidence>
<dbReference type="InterPro" id="IPR011009">
    <property type="entry name" value="Kinase-like_dom_sf"/>
</dbReference>
<name>A0A7W8GDW0_9DEIO</name>
<dbReference type="AlphaFoldDB" id="A0A7W8GDW0"/>
<sequence length="298" mass="32364">MITVPEAFATRTVARSGEAGRRWIGSLPNLIAEVCAAWGLEVEGPAMHGEWGLVFAVRGAGTPAVLKVTWPSEDGTLERVVTALTLWDGQGAVRLLRADMGRQVLLLERLDSAADLGRVGVEEALHVAGGLLSRLAVPAPVDFPSLAAVARQVGATLPERWERQGRPLPRRVMERAADLAFALAPSAGNLLVNWDIHDGNVLRAGREPWLVIDPQVLVGDSEYGVAQLLWWRLEEIEARGGVEWALDRIVSSAGLDAGLARAWTYVRTVDYWLWGLEAGLTIDPPRCARVIRVLGRMG</sequence>
<protein>
    <submittedName>
        <fullName evidence="1">Streptomycin 6-kinase</fullName>
        <ecNumber evidence="1">2.7.1.72</ecNumber>
    </submittedName>
</protein>
<gene>
    <name evidence="1" type="ORF">HNQ09_001230</name>
</gene>
<organism evidence="1 2">
    <name type="scientific">Deinococcus budaensis</name>
    <dbReference type="NCBI Taxonomy" id="1665626"/>
    <lineage>
        <taxon>Bacteria</taxon>
        <taxon>Thermotogati</taxon>
        <taxon>Deinococcota</taxon>
        <taxon>Deinococci</taxon>
        <taxon>Deinococcales</taxon>
        <taxon>Deinococcaceae</taxon>
        <taxon>Deinococcus</taxon>
    </lineage>
</organism>
<accession>A0A7W8GDW0</accession>
<dbReference type="EC" id="2.7.1.72" evidence="1"/>
<dbReference type="EMBL" id="JACHFN010000003">
    <property type="protein sequence ID" value="MBB5233800.1"/>
    <property type="molecule type" value="Genomic_DNA"/>
</dbReference>
<dbReference type="Pfam" id="PF04655">
    <property type="entry name" value="APH_6_hur"/>
    <property type="match status" value="1"/>
</dbReference>
<keyword evidence="1" id="KW-0808">Transferase</keyword>
<dbReference type="InterPro" id="IPR006748">
    <property type="entry name" value="NH2Glyco/OHUrea_AB-resist_kin"/>
</dbReference>
<reference evidence="1 2" key="1">
    <citation type="submission" date="2020-08" db="EMBL/GenBank/DDBJ databases">
        <title>Genomic Encyclopedia of Type Strains, Phase IV (KMG-IV): sequencing the most valuable type-strain genomes for metagenomic binning, comparative biology and taxonomic classification.</title>
        <authorList>
            <person name="Goeker M."/>
        </authorList>
    </citation>
    <scope>NUCLEOTIDE SEQUENCE [LARGE SCALE GENOMIC DNA]</scope>
    <source>
        <strain evidence="1 2">DSM 101791</strain>
    </source>
</reference>
<dbReference type="SUPFAM" id="SSF56112">
    <property type="entry name" value="Protein kinase-like (PK-like)"/>
    <property type="match status" value="1"/>
</dbReference>
<dbReference type="RefSeq" id="WP_184026784.1">
    <property type="nucleotide sequence ID" value="NZ_JACHFN010000003.1"/>
</dbReference>
<dbReference type="GO" id="GO:0050300">
    <property type="term" value="F:aminoglycoside 6-kinase activity"/>
    <property type="evidence" value="ECO:0007669"/>
    <property type="project" value="UniProtKB-EC"/>
</dbReference>
<evidence type="ECO:0000313" key="1">
    <source>
        <dbReference type="EMBL" id="MBB5233800.1"/>
    </source>
</evidence>
<comment type="caution">
    <text evidence="1">The sequence shown here is derived from an EMBL/GenBank/DDBJ whole genome shotgun (WGS) entry which is preliminary data.</text>
</comment>
<proteinExistence type="predicted"/>